<evidence type="ECO:0000313" key="4">
    <source>
        <dbReference type="Proteomes" id="UP000236910"/>
    </source>
</evidence>
<dbReference type="InterPro" id="IPR005537">
    <property type="entry name" value="RAMP_III_fam"/>
</dbReference>
<reference evidence="3 4" key="1">
    <citation type="submission" date="2018-01" db="EMBL/GenBank/DDBJ databases">
        <title>Metagenomic assembled genomes from two thermal pools in the Uzon Caldera, Kamchatka, Russia.</title>
        <authorList>
            <person name="Wilkins L."/>
            <person name="Ettinger C."/>
        </authorList>
    </citation>
    <scope>NUCLEOTIDE SEQUENCE [LARGE SCALE GENOMIC DNA]</scope>
    <source>
        <strain evidence="3">ARK-10</strain>
    </source>
</reference>
<feature type="domain" description="CRISPR type III-associated protein" evidence="2">
    <location>
        <begin position="86"/>
        <end position="251"/>
    </location>
</feature>
<dbReference type="InterPro" id="IPR010172">
    <property type="entry name" value="CRISPR-assoc_prot_TM1791"/>
</dbReference>
<evidence type="ECO:0000313" key="3">
    <source>
        <dbReference type="EMBL" id="PMP81107.1"/>
    </source>
</evidence>
<comment type="caution">
    <text evidence="3">The sequence shown here is derived from an EMBL/GenBank/DDBJ whole genome shotgun (WGS) entry which is preliminary data.</text>
</comment>
<dbReference type="Proteomes" id="UP000236910">
    <property type="component" value="Unassembled WGS sequence"/>
</dbReference>
<dbReference type="GO" id="GO:0051607">
    <property type="term" value="P:defense response to virus"/>
    <property type="evidence" value="ECO:0007669"/>
    <property type="project" value="UniProtKB-KW"/>
</dbReference>
<dbReference type="EMBL" id="PNIX01000347">
    <property type="protein sequence ID" value="PMP81107.1"/>
    <property type="molecule type" value="Genomic_DNA"/>
</dbReference>
<gene>
    <name evidence="3" type="primary">cmr6</name>
    <name evidence="3" type="ORF">C0175_06035</name>
</gene>
<accession>A0A2J6X471</accession>
<keyword evidence="1" id="KW-0051">Antiviral defense</keyword>
<protein>
    <submittedName>
        <fullName evidence="3">Type III-B CRISPR module RAMP protein Cmr6</fullName>
    </submittedName>
</protein>
<sequence length="254" mass="28534">MEYKLPGNIKIQKTFNPSFLFDKCLSAKEYNLDSKDKLNTLKDIANSLFSDYKFGNVDVYTAYKNRMESVANGLKNQGYVVRTFMLKSVSGLCIGMGRDSAIENGITLERNLGIPIIPSSSIKGVIRSYVTLYGTDEEKSKINIYFGSDDDDNPKSGEVDFLNAYMISGHGSYKVDIINNHFQDYYSEGKAPNDWFSPNPVYFLRISEGKVFEFTILGRDEKIVSEVQNLIEKAFKEVGVGGKTSVGYGRMIKV</sequence>
<evidence type="ECO:0000256" key="1">
    <source>
        <dbReference type="ARBA" id="ARBA00023118"/>
    </source>
</evidence>
<dbReference type="PANTHER" id="PTHR39965">
    <property type="entry name" value="CRISPR SYSTEM CMR SUBUNIT CMR6"/>
    <property type="match status" value="1"/>
</dbReference>
<dbReference type="NCBIfam" id="TIGR01898">
    <property type="entry name" value="cas_TM1791_cmr6"/>
    <property type="match status" value="1"/>
</dbReference>
<dbReference type="Pfam" id="PF03787">
    <property type="entry name" value="RAMPs"/>
    <property type="match status" value="1"/>
</dbReference>
<dbReference type="PANTHER" id="PTHR39965:SF1">
    <property type="entry name" value="CRISPR SYSTEM CMR SUBUNIT CMR6"/>
    <property type="match status" value="1"/>
</dbReference>
<proteinExistence type="predicted"/>
<dbReference type="AlphaFoldDB" id="A0A2J6X471"/>
<organism evidence="3 4">
    <name type="scientific">Caldisericum exile</name>
    <dbReference type="NCBI Taxonomy" id="693075"/>
    <lineage>
        <taxon>Bacteria</taxon>
        <taxon>Pseudomonadati</taxon>
        <taxon>Caldisericota/Cryosericota group</taxon>
        <taxon>Caldisericota</taxon>
        <taxon>Caldisericia</taxon>
        <taxon>Caldisericales</taxon>
        <taxon>Caldisericaceae</taxon>
        <taxon>Caldisericum</taxon>
    </lineage>
</organism>
<name>A0A2J6X471_9BACT</name>
<evidence type="ECO:0000259" key="2">
    <source>
        <dbReference type="Pfam" id="PF03787"/>
    </source>
</evidence>